<feature type="signal peptide" evidence="1">
    <location>
        <begin position="1"/>
        <end position="22"/>
    </location>
</feature>
<gene>
    <name evidence="2" type="ORF">MTCD1_01953</name>
</gene>
<feature type="chain" id="PRO_5046221358" description="Lipoprotein" evidence="1">
    <location>
        <begin position="23"/>
        <end position="134"/>
    </location>
</feature>
<reference evidence="2 3" key="1">
    <citation type="submission" date="2017-06" db="EMBL/GenBank/DDBJ databases">
        <title>Whole Genome Sequences of Colwellia marinimaniae MTCD1.</title>
        <authorList>
            <person name="Kusumoto H."/>
            <person name="Inoue M."/>
            <person name="Tanikawa K."/>
            <person name="Maeji H."/>
            <person name="Cameron J.H."/>
            <person name="Bartlett D.H."/>
        </authorList>
    </citation>
    <scope>NUCLEOTIDE SEQUENCE [LARGE SCALE GENOMIC DNA]</scope>
    <source>
        <strain evidence="2 3">MTCD1</strain>
    </source>
</reference>
<name>A0ABQ0MVF2_9GAMM</name>
<dbReference type="Proteomes" id="UP000197068">
    <property type="component" value="Unassembled WGS sequence"/>
</dbReference>
<keyword evidence="1" id="KW-0732">Signal</keyword>
<protein>
    <recommendedName>
        <fullName evidence="4">Lipoprotein</fullName>
    </recommendedName>
</protein>
<sequence>MKVFKIGCYLFLYLLVTGCSNSAQVNSSPMMNHYFANNFSRSDFTSHHKGSIKKAASSDHQLMFALLNRPMPEDQRMMLAFAKQQASYLPDSTFVGTHIKGKKNASDDQARVISHYAQLIEPDINAVVISAMPQ</sequence>
<accession>A0ABQ0MVF2</accession>
<dbReference type="EMBL" id="BDQM01000013">
    <property type="protein sequence ID" value="GAW96339.1"/>
    <property type="molecule type" value="Genomic_DNA"/>
</dbReference>
<evidence type="ECO:0000313" key="3">
    <source>
        <dbReference type="Proteomes" id="UP000197068"/>
    </source>
</evidence>
<dbReference type="RefSeq" id="WP_057180263.1">
    <property type="nucleotide sequence ID" value="NZ_BDQM01000013.1"/>
</dbReference>
<evidence type="ECO:0008006" key="4">
    <source>
        <dbReference type="Google" id="ProtNLM"/>
    </source>
</evidence>
<evidence type="ECO:0000313" key="2">
    <source>
        <dbReference type="EMBL" id="GAW96339.1"/>
    </source>
</evidence>
<evidence type="ECO:0000256" key="1">
    <source>
        <dbReference type="SAM" id="SignalP"/>
    </source>
</evidence>
<proteinExistence type="predicted"/>
<dbReference type="PROSITE" id="PS51257">
    <property type="entry name" value="PROKAR_LIPOPROTEIN"/>
    <property type="match status" value="1"/>
</dbReference>
<organism evidence="2 3">
    <name type="scientific">Colwellia marinimaniae</name>
    <dbReference type="NCBI Taxonomy" id="1513592"/>
    <lineage>
        <taxon>Bacteria</taxon>
        <taxon>Pseudomonadati</taxon>
        <taxon>Pseudomonadota</taxon>
        <taxon>Gammaproteobacteria</taxon>
        <taxon>Alteromonadales</taxon>
        <taxon>Colwelliaceae</taxon>
        <taxon>Colwellia</taxon>
    </lineage>
</organism>
<keyword evidence="3" id="KW-1185">Reference proteome</keyword>
<comment type="caution">
    <text evidence="2">The sequence shown here is derived from an EMBL/GenBank/DDBJ whole genome shotgun (WGS) entry which is preliminary data.</text>
</comment>